<accession>A0AAF3EFG1</accession>
<dbReference type="Proteomes" id="UP000887575">
    <property type="component" value="Unassembled WGS sequence"/>
</dbReference>
<protein>
    <submittedName>
        <fullName evidence="3">Uncharacterized protein</fullName>
    </submittedName>
</protein>
<reference evidence="3" key="1">
    <citation type="submission" date="2024-02" db="UniProtKB">
        <authorList>
            <consortium name="WormBaseParasite"/>
        </authorList>
    </citation>
    <scope>IDENTIFICATION</scope>
</reference>
<evidence type="ECO:0000256" key="1">
    <source>
        <dbReference type="SAM" id="Phobius"/>
    </source>
</evidence>
<dbReference type="AlphaFoldDB" id="A0AAF3EFG1"/>
<feature type="transmembrane region" description="Helical" evidence="1">
    <location>
        <begin position="6"/>
        <end position="23"/>
    </location>
</feature>
<name>A0AAF3EFG1_9BILA</name>
<keyword evidence="2" id="KW-1185">Reference proteome</keyword>
<sequence length="140" mass="16287">MIDGLFIFYLLTVVFPISFIFCAPSKTRNGEAEHGYPRRRDQGCVIEDVTQRSLTPPQIKLITLSRTNGLEVQRQRISRLRKVRRRYSYEETLDFDDDDPTLINVPSIRFSFPDTIHSFDSSLLIADQLEPIPILEKIKE</sequence>
<keyword evidence="1" id="KW-1133">Transmembrane helix</keyword>
<proteinExistence type="predicted"/>
<keyword evidence="1" id="KW-0812">Transmembrane</keyword>
<organism evidence="2 3">
    <name type="scientific">Mesorhabditis belari</name>
    <dbReference type="NCBI Taxonomy" id="2138241"/>
    <lineage>
        <taxon>Eukaryota</taxon>
        <taxon>Metazoa</taxon>
        <taxon>Ecdysozoa</taxon>
        <taxon>Nematoda</taxon>
        <taxon>Chromadorea</taxon>
        <taxon>Rhabditida</taxon>
        <taxon>Rhabditina</taxon>
        <taxon>Rhabditomorpha</taxon>
        <taxon>Rhabditoidea</taxon>
        <taxon>Rhabditidae</taxon>
        <taxon>Mesorhabditinae</taxon>
        <taxon>Mesorhabditis</taxon>
    </lineage>
</organism>
<evidence type="ECO:0000313" key="3">
    <source>
        <dbReference type="WBParaSite" id="MBELARI_LOCUS12716"/>
    </source>
</evidence>
<keyword evidence="1" id="KW-0472">Membrane</keyword>
<evidence type="ECO:0000313" key="2">
    <source>
        <dbReference type="Proteomes" id="UP000887575"/>
    </source>
</evidence>
<dbReference type="WBParaSite" id="MBELARI_LOCUS12716">
    <property type="protein sequence ID" value="MBELARI_LOCUS12716"/>
    <property type="gene ID" value="MBELARI_LOCUS12716"/>
</dbReference>